<accession>A0A2M7G9T9</accession>
<sequence>MTEIKIGNASLSVEGIRPLKKDVQVDEKLKNQLAKDGFDSIIFKKGDELFIAYQKNMKLDDLKLNLDVNTFDVNSAYDAGQLSVDGDAVQVLHVDDENRDSFWVAPYKTAASGVKSLINHPFGKSAILGFVGGVVTSVAGQHLNIEKSYKTNYNGAPVNPSQYRIFMGTLLGTAGGAVAGGLKAGAEHNEPKFWDTGAGIGTAAVGYGAGALAGWGGNALVNVAKENPKVTAMAVGVAAVVIGTGIALDAMSDNNKPATYRVINQISQK</sequence>
<proteinExistence type="predicted"/>
<dbReference type="Proteomes" id="UP000231019">
    <property type="component" value="Unassembled WGS sequence"/>
</dbReference>
<dbReference type="AlphaFoldDB" id="A0A2M7G9T9"/>
<organism evidence="1 2">
    <name type="scientific">bacterium (Candidatus Blackallbacteria) CG17_big_fil_post_rev_8_21_14_2_50_48_46</name>
    <dbReference type="NCBI Taxonomy" id="2014261"/>
    <lineage>
        <taxon>Bacteria</taxon>
        <taxon>Candidatus Blackallbacteria</taxon>
    </lineage>
</organism>
<reference evidence="1 2" key="1">
    <citation type="submission" date="2017-09" db="EMBL/GenBank/DDBJ databases">
        <title>Depth-based differentiation of microbial function through sediment-hosted aquifers and enrichment of novel symbionts in the deep terrestrial subsurface.</title>
        <authorList>
            <person name="Probst A.J."/>
            <person name="Ladd B."/>
            <person name="Jarett J.K."/>
            <person name="Geller-Mcgrath D.E."/>
            <person name="Sieber C.M."/>
            <person name="Emerson J.B."/>
            <person name="Anantharaman K."/>
            <person name="Thomas B.C."/>
            <person name="Malmstrom R."/>
            <person name="Stieglmeier M."/>
            <person name="Klingl A."/>
            <person name="Woyke T."/>
            <person name="Ryan C.M."/>
            <person name="Banfield J.F."/>
        </authorList>
    </citation>
    <scope>NUCLEOTIDE SEQUENCE [LARGE SCALE GENOMIC DNA]</scope>
    <source>
        <strain evidence="1">CG17_big_fil_post_rev_8_21_14_2_50_48_46</strain>
    </source>
</reference>
<dbReference type="EMBL" id="PFFQ01000012">
    <property type="protein sequence ID" value="PIW18634.1"/>
    <property type="molecule type" value="Genomic_DNA"/>
</dbReference>
<comment type="caution">
    <text evidence="1">The sequence shown here is derived from an EMBL/GenBank/DDBJ whole genome shotgun (WGS) entry which is preliminary data.</text>
</comment>
<gene>
    <name evidence="1" type="ORF">COW36_04900</name>
</gene>
<evidence type="ECO:0000313" key="2">
    <source>
        <dbReference type="Proteomes" id="UP000231019"/>
    </source>
</evidence>
<name>A0A2M7G9T9_9BACT</name>
<evidence type="ECO:0000313" key="1">
    <source>
        <dbReference type="EMBL" id="PIW18634.1"/>
    </source>
</evidence>
<protein>
    <submittedName>
        <fullName evidence="1">Uncharacterized protein</fullName>
    </submittedName>
</protein>